<accession>A0A427YF98</accession>
<dbReference type="OrthoDB" id="10560025at2759"/>
<sequence>MSPPFALPFPHLPHRSPPKRAHRPRHSERRPSPLHRTYSARDLGQLTESDEEGEGEAACNTNTESSDASKSGDGDGDGDGDGKGKWQGKWRRDGEGGATEQETGGMERFLQRFTFEGRNLHRGGFAGGKEGLKVIVLNDSESDDESEPVEPDTPTKRSSSATRVRGRGLSTGNRGQAMATRRETSATGWHRKAASMTSIASIASVVGMASVAGWWHASQVVGWGIAIILALVQVEEECLTRSWFTIASVLDACLVLELCVRLVRFPRS</sequence>
<feature type="compositionally biased region" description="Basic residues" evidence="1">
    <location>
        <begin position="12"/>
        <end position="28"/>
    </location>
</feature>
<feature type="compositionally biased region" description="Pro residues" evidence="1">
    <location>
        <begin position="1"/>
        <end position="11"/>
    </location>
</feature>
<proteinExistence type="predicted"/>
<reference evidence="2 3" key="1">
    <citation type="submission" date="2018-11" db="EMBL/GenBank/DDBJ databases">
        <title>Genome sequence of Saitozyma podzolica DSM 27192.</title>
        <authorList>
            <person name="Aliyu H."/>
            <person name="Gorte O."/>
            <person name="Ochsenreither K."/>
        </authorList>
    </citation>
    <scope>NUCLEOTIDE SEQUENCE [LARGE SCALE GENOMIC DNA]</scope>
    <source>
        <strain evidence="2 3">DSM 27192</strain>
    </source>
</reference>
<evidence type="ECO:0000313" key="3">
    <source>
        <dbReference type="Proteomes" id="UP000279259"/>
    </source>
</evidence>
<feature type="region of interest" description="Disordered" evidence="1">
    <location>
        <begin position="139"/>
        <end position="187"/>
    </location>
</feature>
<gene>
    <name evidence="2" type="ORF">EHS25_002165</name>
</gene>
<dbReference type="AlphaFoldDB" id="A0A427YF98"/>
<name>A0A427YF98_9TREE</name>
<organism evidence="2 3">
    <name type="scientific">Saitozyma podzolica</name>
    <dbReference type="NCBI Taxonomy" id="1890683"/>
    <lineage>
        <taxon>Eukaryota</taxon>
        <taxon>Fungi</taxon>
        <taxon>Dikarya</taxon>
        <taxon>Basidiomycota</taxon>
        <taxon>Agaricomycotina</taxon>
        <taxon>Tremellomycetes</taxon>
        <taxon>Tremellales</taxon>
        <taxon>Trimorphomycetaceae</taxon>
        <taxon>Saitozyma</taxon>
    </lineage>
</organism>
<protein>
    <submittedName>
        <fullName evidence="2">Uncharacterized protein</fullName>
    </submittedName>
</protein>
<evidence type="ECO:0000313" key="2">
    <source>
        <dbReference type="EMBL" id="RSH89614.1"/>
    </source>
</evidence>
<dbReference type="Proteomes" id="UP000279259">
    <property type="component" value="Unassembled WGS sequence"/>
</dbReference>
<comment type="caution">
    <text evidence="2">The sequence shown here is derived from an EMBL/GenBank/DDBJ whole genome shotgun (WGS) entry which is preliminary data.</text>
</comment>
<feature type="compositionally biased region" description="Basic and acidic residues" evidence="1">
    <location>
        <begin position="80"/>
        <end position="95"/>
    </location>
</feature>
<dbReference type="EMBL" id="RSCD01000013">
    <property type="protein sequence ID" value="RSH89614.1"/>
    <property type="molecule type" value="Genomic_DNA"/>
</dbReference>
<keyword evidence="3" id="KW-1185">Reference proteome</keyword>
<evidence type="ECO:0000256" key="1">
    <source>
        <dbReference type="SAM" id="MobiDB-lite"/>
    </source>
</evidence>
<feature type="region of interest" description="Disordered" evidence="1">
    <location>
        <begin position="1"/>
        <end position="106"/>
    </location>
</feature>
<feature type="compositionally biased region" description="Acidic residues" evidence="1">
    <location>
        <begin position="140"/>
        <end position="150"/>
    </location>
</feature>